<evidence type="ECO:0000313" key="3">
    <source>
        <dbReference type="Proteomes" id="UP001151760"/>
    </source>
</evidence>
<sequence>MDNGGGRSFSKNERTSRSTTNGNRTNQRRNPDNVSRSLKGKYKYSINGRNKQDTAKWAIKLGEHEIEFRGRNSVKGHILADFLAETPSMGDREINDEEAKRKEPEPENAWKLFTDRASSSDGSGVGLILVSPEGKEYTYALRFEFKTVGIKRLQDILRVTAAQLQLLSHYYCWKDYADRDEIKDLSEKRYRLIGEQR</sequence>
<evidence type="ECO:0000256" key="1">
    <source>
        <dbReference type="SAM" id="MobiDB-lite"/>
    </source>
</evidence>
<dbReference type="Proteomes" id="UP001151760">
    <property type="component" value="Unassembled WGS sequence"/>
</dbReference>
<comment type="caution">
    <text evidence="2">The sequence shown here is derived from an EMBL/GenBank/DDBJ whole genome shotgun (WGS) entry which is preliminary data.</text>
</comment>
<gene>
    <name evidence="2" type="ORF">Tco_0707078</name>
</gene>
<evidence type="ECO:0000313" key="2">
    <source>
        <dbReference type="EMBL" id="GJS74237.1"/>
    </source>
</evidence>
<accession>A0ABQ4YA36</accession>
<dbReference type="PANTHER" id="PTHR48475:SF1">
    <property type="entry name" value="RNASE H TYPE-1 DOMAIN-CONTAINING PROTEIN"/>
    <property type="match status" value="1"/>
</dbReference>
<dbReference type="PANTHER" id="PTHR48475">
    <property type="entry name" value="RIBONUCLEASE H"/>
    <property type="match status" value="1"/>
</dbReference>
<feature type="region of interest" description="Disordered" evidence="1">
    <location>
        <begin position="1"/>
        <end position="45"/>
    </location>
</feature>
<keyword evidence="3" id="KW-1185">Reference proteome</keyword>
<protein>
    <submittedName>
        <fullName evidence="2">Uncharacterized protein</fullName>
    </submittedName>
</protein>
<reference evidence="2" key="1">
    <citation type="journal article" date="2022" name="Int. J. Mol. Sci.">
        <title>Draft Genome of Tanacetum Coccineum: Genomic Comparison of Closely Related Tanacetum-Family Plants.</title>
        <authorList>
            <person name="Yamashiro T."/>
            <person name="Shiraishi A."/>
            <person name="Nakayama K."/>
            <person name="Satake H."/>
        </authorList>
    </citation>
    <scope>NUCLEOTIDE SEQUENCE</scope>
</reference>
<reference evidence="2" key="2">
    <citation type="submission" date="2022-01" db="EMBL/GenBank/DDBJ databases">
        <authorList>
            <person name="Yamashiro T."/>
            <person name="Shiraishi A."/>
            <person name="Satake H."/>
            <person name="Nakayama K."/>
        </authorList>
    </citation>
    <scope>NUCLEOTIDE SEQUENCE</scope>
</reference>
<dbReference type="EMBL" id="BQNB010010216">
    <property type="protein sequence ID" value="GJS74237.1"/>
    <property type="molecule type" value="Genomic_DNA"/>
</dbReference>
<name>A0ABQ4YA36_9ASTR</name>
<organism evidence="2 3">
    <name type="scientific">Tanacetum coccineum</name>
    <dbReference type="NCBI Taxonomy" id="301880"/>
    <lineage>
        <taxon>Eukaryota</taxon>
        <taxon>Viridiplantae</taxon>
        <taxon>Streptophyta</taxon>
        <taxon>Embryophyta</taxon>
        <taxon>Tracheophyta</taxon>
        <taxon>Spermatophyta</taxon>
        <taxon>Magnoliopsida</taxon>
        <taxon>eudicotyledons</taxon>
        <taxon>Gunneridae</taxon>
        <taxon>Pentapetalae</taxon>
        <taxon>asterids</taxon>
        <taxon>campanulids</taxon>
        <taxon>Asterales</taxon>
        <taxon>Asteraceae</taxon>
        <taxon>Asteroideae</taxon>
        <taxon>Anthemideae</taxon>
        <taxon>Anthemidinae</taxon>
        <taxon>Tanacetum</taxon>
    </lineage>
</organism>
<proteinExistence type="predicted"/>